<organism evidence="3">
    <name type="scientific">Mycobacterium xenopi 4042</name>
    <dbReference type="NCBI Taxonomy" id="1299334"/>
    <lineage>
        <taxon>Bacteria</taxon>
        <taxon>Bacillati</taxon>
        <taxon>Actinomycetota</taxon>
        <taxon>Actinomycetes</taxon>
        <taxon>Mycobacteriales</taxon>
        <taxon>Mycobacteriaceae</taxon>
        <taxon>Mycobacterium</taxon>
    </lineage>
</organism>
<proteinExistence type="predicted"/>
<dbReference type="AlphaFoldDB" id="X8AD95"/>
<feature type="compositionally biased region" description="Polar residues" evidence="1">
    <location>
        <begin position="40"/>
        <end position="55"/>
    </location>
</feature>
<evidence type="ECO:0000256" key="2">
    <source>
        <dbReference type="SAM" id="SignalP"/>
    </source>
</evidence>
<reference evidence="3" key="1">
    <citation type="submission" date="2014-01" db="EMBL/GenBank/DDBJ databases">
        <authorList>
            <person name="Brown-Elliot B."/>
            <person name="Wallace R."/>
            <person name="Lenaerts A."/>
            <person name="Ordway D."/>
            <person name="DeGroote M.A."/>
            <person name="Parker T."/>
            <person name="Sizemore C."/>
            <person name="Tallon L.J."/>
            <person name="Sadzewicz L.K."/>
            <person name="Sengamalay N."/>
            <person name="Fraser C.M."/>
            <person name="Hine E."/>
            <person name="Shefchek K.A."/>
            <person name="Das S.P."/>
            <person name="Tettelin H."/>
        </authorList>
    </citation>
    <scope>NUCLEOTIDE SEQUENCE [LARGE SCALE GENOMIC DNA]</scope>
    <source>
        <strain evidence="3">4042</strain>
    </source>
</reference>
<feature type="chain" id="PRO_5004982857" description="Secreted protein" evidence="2">
    <location>
        <begin position="20"/>
        <end position="73"/>
    </location>
</feature>
<keyword evidence="2" id="KW-0732">Signal</keyword>
<sequence length="73" mass="7675">MTRLAACLATALSTRRSRAASFLPAKSIQNSSSPTSIAVSAESTVAQGSLPTDATTYRRPSPQSRSMLTARCE</sequence>
<gene>
    <name evidence="3" type="ORF">I553_4166</name>
</gene>
<dbReference type="PATRIC" id="fig|1299334.3.peg.5858"/>
<evidence type="ECO:0000313" key="3">
    <source>
        <dbReference type="EMBL" id="EUA29912.1"/>
    </source>
</evidence>
<feature type="signal peptide" evidence="2">
    <location>
        <begin position="1"/>
        <end position="19"/>
    </location>
</feature>
<protein>
    <recommendedName>
        <fullName evidence="4">Secreted protein</fullName>
    </recommendedName>
</protein>
<feature type="region of interest" description="Disordered" evidence="1">
    <location>
        <begin position="40"/>
        <end position="73"/>
    </location>
</feature>
<name>X8AD95_MYCXE</name>
<comment type="caution">
    <text evidence="3">The sequence shown here is derived from an EMBL/GenBank/DDBJ whole genome shotgun (WGS) entry which is preliminary data.</text>
</comment>
<accession>X8AD95</accession>
<evidence type="ECO:0000256" key="1">
    <source>
        <dbReference type="SAM" id="MobiDB-lite"/>
    </source>
</evidence>
<evidence type="ECO:0008006" key="4">
    <source>
        <dbReference type="Google" id="ProtNLM"/>
    </source>
</evidence>
<dbReference type="EMBL" id="JAOB01000060">
    <property type="protein sequence ID" value="EUA29912.1"/>
    <property type="molecule type" value="Genomic_DNA"/>
</dbReference>